<evidence type="ECO:0000256" key="1">
    <source>
        <dbReference type="SAM" id="MobiDB-lite"/>
    </source>
</evidence>
<organism evidence="2 3">
    <name type="scientific">Dethiobacter alkaliphilus AHT 1</name>
    <dbReference type="NCBI Taxonomy" id="555088"/>
    <lineage>
        <taxon>Bacteria</taxon>
        <taxon>Bacillati</taxon>
        <taxon>Bacillota</taxon>
        <taxon>Dethiobacteria</taxon>
        <taxon>Dethiobacterales</taxon>
        <taxon>Dethiobacteraceae</taxon>
        <taxon>Dethiobacter</taxon>
    </lineage>
</organism>
<reference evidence="2 3" key="1">
    <citation type="submission" date="2009-02" db="EMBL/GenBank/DDBJ databases">
        <title>Sequencing of the draft genome and assembly of Dethiobacter alkaliphilus AHT 1.</title>
        <authorList>
            <consortium name="US DOE Joint Genome Institute (JGI-PGF)"/>
            <person name="Lucas S."/>
            <person name="Copeland A."/>
            <person name="Lapidus A."/>
            <person name="Glavina del Rio T."/>
            <person name="Dalin E."/>
            <person name="Tice H."/>
            <person name="Bruce D."/>
            <person name="Goodwin L."/>
            <person name="Pitluck S."/>
            <person name="Larimer F."/>
            <person name="Land M.L."/>
            <person name="Hauser L."/>
            <person name="Muyzer G."/>
        </authorList>
    </citation>
    <scope>NUCLEOTIDE SEQUENCE [LARGE SCALE GENOMIC DNA]</scope>
    <source>
        <strain evidence="2 3">AHT 1</strain>
    </source>
</reference>
<dbReference type="Proteomes" id="UP000006443">
    <property type="component" value="Unassembled WGS sequence"/>
</dbReference>
<name>C0GCG4_DETAL</name>
<keyword evidence="3" id="KW-1185">Reference proteome</keyword>
<gene>
    <name evidence="2" type="ORF">DealDRAFT_0173</name>
</gene>
<feature type="region of interest" description="Disordered" evidence="1">
    <location>
        <begin position="400"/>
        <end position="422"/>
    </location>
</feature>
<dbReference type="SUPFAM" id="SSF47240">
    <property type="entry name" value="Ferritin-like"/>
    <property type="match status" value="2"/>
</dbReference>
<evidence type="ECO:0000313" key="2">
    <source>
        <dbReference type="EMBL" id="EEG78899.1"/>
    </source>
</evidence>
<evidence type="ECO:0008006" key="4">
    <source>
        <dbReference type="Google" id="ProtNLM"/>
    </source>
</evidence>
<accession>C0GCG4</accession>
<dbReference type="RefSeq" id="WP_008513945.1">
    <property type="nucleotide sequence ID" value="NZ_ACJM01000001.1"/>
</dbReference>
<sequence length="422" mass="49657">MFNPFHEKPMLLGDAITDWNGIYPKPYSKMEVDPYTKIRIILMNGIEVEAAMFSHQFHRNCTNNELRRDLAFSRRIEQQQQKRINWLSPIGETPLETTIGYEHVAVDLTAWLAQNEPDPYVKQALDFALLEDFDHLYRYANLLDLDKNIPSQKLVKDYVEITPGRPTIAEHRHPNDSVKGPIDFKTADIQTKLNIHIITAGEQQTMNFYNNIGNTYYNDLGRQLYQEIAMIEEQHVSHYGSLMDPNCTWLENLLMHEYTECYLYYSFYMDEVDPNVKSIWEMHLHQEIAHLERAAALLQQYENKHWEQVIPNGGAFPKLLQFHDTRDYVRKILAQQIELTSDRENYRNVNDLPDYHTFFWYQNQVNHDVQAVPSHKAVYNHQQMKGQDYRSEVQPNAVPALQDRKKDNTTIARTKQRQPAGV</sequence>
<comment type="caution">
    <text evidence="2">The sequence shown here is derived from an EMBL/GenBank/DDBJ whole genome shotgun (WGS) entry which is preliminary data.</text>
</comment>
<dbReference type="InterPro" id="IPR009078">
    <property type="entry name" value="Ferritin-like_SF"/>
</dbReference>
<dbReference type="EMBL" id="ACJM01000001">
    <property type="protein sequence ID" value="EEG78899.1"/>
    <property type="molecule type" value="Genomic_DNA"/>
</dbReference>
<dbReference type="STRING" id="555088.DealDRAFT_0173"/>
<evidence type="ECO:0000313" key="3">
    <source>
        <dbReference type="Proteomes" id="UP000006443"/>
    </source>
</evidence>
<protein>
    <recommendedName>
        <fullName evidence="4">Ferritin-like domain-containing protein</fullName>
    </recommendedName>
</protein>
<dbReference type="OrthoDB" id="1836949at2"/>
<proteinExistence type="predicted"/>
<dbReference type="AlphaFoldDB" id="C0GCG4"/>
<dbReference type="eggNOG" id="COG1633">
    <property type="taxonomic scope" value="Bacteria"/>
</dbReference>